<dbReference type="InterPro" id="IPR052030">
    <property type="entry name" value="Peptidase_M20/M20A_hydrolases"/>
</dbReference>
<dbReference type="Gene3D" id="3.40.630.10">
    <property type="entry name" value="Zn peptidases"/>
    <property type="match status" value="1"/>
</dbReference>
<dbReference type="Proteomes" id="UP000596049">
    <property type="component" value="Chromosome"/>
</dbReference>
<evidence type="ECO:0000313" key="3">
    <source>
        <dbReference type="Proteomes" id="UP000596049"/>
    </source>
</evidence>
<sequence length="488" mass="53001">MSNSYINEISKIIEDKRDKYVDISDKIWNFAEIRFEEFQSAELLCTALESEGFQVEKGVADLETAFIGSYGSGKPVIAFLGEYDALSGLSQKGGAAMKAATQEGGNGHGCGHNLLGTGSFAAAVALRDYMEKHNIPGTIRFYGCPAEEGGSGKTLMVRAGLFDDVDFALCWHPADHNLMMCTSSLANVQASFKFTGRSAHAAQAPHLGRSALDAVELMNVGVNYLREHIIPEARVHYAVTNTGGLSPNIVQADASVLYLVRAPKTNQVNEIYERVCKIAEGAALMTGTNVEIIFDKACSNLVPNHTMQQIMFEQFTQLGTPQFSEQDYEFATEIRKTLSEQEKNGGGLAAIPVFRELLAKEKDTALSTTLFPYNKAFTTITMPGSTDVGDVSWVVPTAQCTTTCHAQGTQLHSWQAVATGTTSIAHKGMLHAGKVMAATAAAMLAQPELIEQAKQELKERLGNEIYQNPIPQDVNPSHIRKYSSDIIE</sequence>
<gene>
    <name evidence="2" type="ORF">FJQ98_08665</name>
</gene>
<dbReference type="RefSeq" id="WP_053593531.1">
    <property type="nucleotide sequence ID" value="NZ_CP067341.1"/>
</dbReference>
<name>A0ABX7AW96_9BACI</name>
<dbReference type="Pfam" id="PF01546">
    <property type="entry name" value="Peptidase_M20"/>
    <property type="match status" value="1"/>
</dbReference>
<dbReference type="InterPro" id="IPR002933">
    <property type="entry name" value="Peptidase_M20"/>
</dbReference>
<dbReference type="PANTHER" id="PTHR30575">
    <property type="entry name" value="PEPTIDASE M20"/>
    <property type="match status" value="1"/>
</dbReference>
<dbReference type="PIRSF" id="PIRSF037227">
    <property type="entry name" value="Aminobenzoyl-glu_utiliz_pB"/>
    <property type="match status" value="1"/>
</dbReference>
<organism evidence="2 3">
    <name type="scientific">Lysinibacillus agricola</name>
    <dbReference type="NCBI Taxonomy" id="2590012"/>
    <lineage>
        <taxon>Bacteria</taxon>
        <taxon>Bacillati</taxon>
        <taxon>Bacillota</taxon>
        <taxon>Bacilli</taxon>
        <taxon>Bacillales</taxon>
        <taxon>Bacillaceae</taxon>
        <taxon>Lysinibacillus</taxon>
    </lineage>
</organism>
<protein>
    <submittedName>
        <fullName evidence="2">Amidohydrolase</fullName>
    </submittedName>
</protein>
<accession>A0ABX7AW96</accession>
<feature type="domain" description="Peptidase M20 dimerisation" evidence="1">
    <location>
        <begin position="190"/>
        <end position="280"/>
    </location>
</feature>
<dbReference type="SUPFAM" id="SSF53187">
    <property type="entry name" value="Zn-dependent exopeptidases"/>
    <property type="match status" value="1"/>
</dbReference>
<dbReference type="CDD" id="cd05673">
    <property type="entry name" value="M20_Acy1L2_AbgB"/>
    <property type="match status" value="1"/>
</dbReference>
<dbReference type="InterPro" id="IPR017145">
    <property type="entry name" value="Aminobenzoyl-glu_utiliz_pB"/>
</dbReference>
<evidence type="ECO:0000259" key="1">
    <source>
        <dbReference type="Pfam" id="PF07687"/>
    </source>
</evidence>
<reference evidence="2 3" key="1">
    <citation type="submission" date="2020-01" db="EMBL/GenBank/DDBJ databases">
        <authorList>
            <person name="Liu G."/>
            <person name="Liu B."/>
        </authorList>
    </citation>
    <scope>NUCLEOTIDE SEQUENCE [LARGE SCALE GENOMIC DNA]</scope>
    <source>
        <strain evidence="2 3">FJAT-51161</strain>
    </source>
</reference>
<dbReference type="SUPFAM" id="SSF55031">
    <property type="entry name" value="Bacterial exopeptidase dimerisation domain"/>
    <property type="match status" value="1"/>
</dbReference>
<evidence type="ECO:0000313" key="2">
    <source>
        <dbReference type="EMBL" id="QQP14076.1"/>
    </source>
</evidence>
<proteinExistence type="predicted"/>
<dbReference type="InterPro" id="IPR017439">
    <property type="entry name" value="Amidohydrolase"/>
</dbReference>
<dbReference type="Pfam" id="PF07687">
    <property type="entry name" value="M20_dimer"/>
    <property type="match status" value="1"/>
</dbReference>
<keyword evidence="3" id="KW-1185">Reference proteome</keyword>
<dbReference type="PANTHER" id="PTHR30575:SF0">
    <property type="entry name" value="XAA-ARG DIPEPTIDASE"/>
    <property type="match status" value="1"/>
</dbReference>
<dbReference type="InterPro" id="IPR036264">
    <property type="entry name" value="Bact_exopeptidase_dim_dom"/>
</dbReference>
<dbReference type="Gene3D" id="3.30.70.360">
    <property type="match status" value="1"/>
</dbReference>
<dbReference type="InterPro" id="IPR011650">
    <property type="entry name" value="Peptidase_M20_dimer"/>
</dbReference>
<dbReference type="EMBL" id="CP067341">
    <property type="protein sequence ID" value="QQP14076.1"/>
    <property type="molecule type" value="Genomic_DNA"/>
</dbReference>
<dbReference type="NCBIfam" id="TIGR01891">
    <property type="entry name" value="amidohydrolases"/>
    <property type="match status" value="1"/>
</dbReference>